<feature type="region of interest" description="Disordered" evidence="1">
    <location>
        <begin position="1"/>
        <end position="69"/>
    </location>
</feature>
<keyword evidence="4" id="KW-1185">Reference proteome</keyword>
<dbReference type="PANTHER" id="PTHR11439">
    <property type="entry name" value="GAG-POL-RELATED RETROTRANSPOSON"/>
    <property type="match status" value="1"/>
</dbReference>
<protein>
    <recommendedName>
        <fullName evidence="2">Reverse transcriptase Ty1/copia-type domain-containing protein</fullName>
    </recommendedName>
</protein>
<feature type="domain" description="Reverse transcriptase Ty1/copia-type" evidence="2">
    <location>
        <begin position="121"/>
        <end position="230"/>
    </location>
</feature>
<organism evidence="3 4">
    <name type="scientific">Lolium multiflorum</name>
    <name type="common">Italian ryegrass</name>
    <name type="synonym">Lolium perenne subsp. multiflorum</name>
    <dbReference type="NCBI Taxonomy" id="4521"/>
    <lineage>
        <taxon>Eukaryota</taxon>
        <taxon>Viridiplantae</taxon>
        <taxon>Streptophyta</taxon>
        <taxon>Embryophyta</taxon>
        <taxon>Tracheophyta</taxon>
        <taxon>Spermatophyta</taxon>
        <taxon>Magnoliopsida</taxon>
        <taxon>Liliopsida</taxon>
        <taxon>Poales</taxon>
        <taxon>Poaceae</taxon>
        <taxon>BOP clade</taxon>
        <taxon>Pooideae</taxon>
        <taxon>Poodae</taxon>
        <taxon>Poeae</taxon>
        <taxon>Poeae Chloroplast Group 2 (Poeae type)</taxon>
        <taxon>Loliodinae</taxon>
        <taxon>Loliinae</taxon>
        <taxon>Lolium</taxon>
    </lineage>
</organism>
<dbReference type="InterPro" id="IPR013103">
    <property type="entry name" value="RVT_2"/>
</dbReference>
<evidence type="ECO:0000313" key="3">
    <source>
        <dbReference type="EMBL" id="KAK1682963.1"/>
    </source>
</evidence>
<dbReference type="AlphaFoldDB" id="A0AAD8TJE6"/>
<comment type="caution">
    <text evidence="3">The sequence shown here is derived from an EMBL/GenBank/DDBJ whole genome shotgun (WGS) entry which is preliminary data.</text>
</comment>
<dbReference type="PANTHER" id="PTHR11439:SF524">
    <property type="entry name" value="RNA-DIRECTED DNA POLYMERASE, PROTEIN KINASE RLK-PELLE-DLSV FAMILY"/>
    <property type="match status" value="1"/>
</dbReference>
<feature type="compositionally biased region" description="Basic and acidic residues" evidence="1">
    <location>
        <begin position="16"/>
        <end position="35"/>
    </location>
</feature>
<reference evidence="3" key="1">
    <citation type="submission" date="2023-07" db="EMBL/GenBank/DDBJ databases">
        <title>A chromosome-level genome assembly of Lolium multiflorum.</title>
        <authorList>
            <person name="Chen Y."/>
            <person name="Copetti D."/>
            <person name="Kolliker R."/>
            <person name="Studer B."/>
        </authorList>
    </citation>
    <scope>NUCLEOTIDE SEQUENCE</scope>
    <source>
        <strain evidence="3">02402/16</strain>
        <tissue evidence="3">Leaf</tissue>
    </source>
</reference>
<proteinExistence type="predicted"/>
<feature type="compositionally biased region" description="Pro residues" evidence="1">
    <location>
        <begin position="53"/>
        <end position="65"/>
    </location>
</feature>
<sequence>MGCGGVSGRNLTTSTEGRKEGTETRGRKADVTEAWKRRRKRAGLQADTAAAPWPAPRPPALPPNAPRHCRPPLTGTTAEAATTYNMNPSCHIPLPKSYRGALKDPHWHAAMVDEFTALQNNRIWDLVPRPPGANIVSGKWIFRHKLKPDGSLDRYKARWVLRGFTQRAGVDYGETFSPVVKPAAVRTVLSIAVAQDWLVHQLDINNAFLHGTLAETVYCAQPSGFVDASQPTMYDASTSLSMGLSRRRELGTAASPTIFYDLDLLSKLGTTGTPVADPSTYRSLVGALQYLSFTRPDVAYAVQQVCLYMHGPREPHLNAVKRILRYLRGTVDYGLQLHRSSPTSLTAYTDVDWAGCPDTRKSIDF</sequence>
<evidence type="ECO:0000256" key="1">
    <source>
        <dbReference type="SAM" id="MobiDB-lite"/>
    </source>
</evidence>
<accession>A0AAD8TJE6</accession>
<dbReference type="Proteomes" id="UP001231189">
    <property type="component" value="Unassembled WGS sequence"/>
</dbReference>
<dbReference type="EMBL" id="JAUUTY010000002">
    <property type="protein sequence ID" value="KAK1682963.1"/>
    <property type="molecule type" value="Genomic_DNA"/>
</dbReference>
<dbReference type="Pfam" id="PF07727">
    <property type="entry name" value="RVT_2"/>
    <property type="match status" value="1"/>
</dbReference>
<evidence type="ECO:0000259" key="2">
    <source>
        <dbReference type="Pfam" id="PF07727"/>
    </source>
</evidence>
<gene>
    <name evidence="3" type="ORF">QYE76_043811</name>
</gene>
<name>A0AAD8TJE6_LOLMU</name>
<evidence type="ECO:0000313" key="4">
    <source>
        <dbReference type="Proteomes" id="UP001231189"/>
    </source>
</evidence>